<feature type="region of interest" description="Disordered" evidence="1">
    <location>
        <begin position="36"/>
        <end position="79"/>
    </location>
</feature>
<sequence>MQRQAELWATMQDSLDINFEPWDPAKIAQQWNARARAALGGGSQEARKELPDPSFSDLTTEDMGEYAPGPSATKDVEEPQETLAANVARAAFKKRKTMAIPDDELARLSLPTSSAEAPEAAKLVWGGEESMKEAQGILPPGDYEVIVIADERKRGRSKEYLVKWKVVCYPSLYCQFGCL</sequence>
<keyword evidence="3" id="KW-1185">Reference proteome</keyword>
<comment type="caution">
    <text evidence="2">The sequence shown here is derived from an EMBL/GenBank/DDBJ whole genome shotgun (WGS) entry which is preliminary data.</text>
</comment>
<dbReference type="Proteomes" id="UP001497392">
    <property type="component" value="Unassembled WGS sequence"/>
</dbReference>
<name>A0ABP1FPU2_9CHLO</name>
<dbReference type="EMBL" id="CAXHTA020000004">
    <property type="protein sequence ID" value="CAL5220590.1"/>
    <property type="molecule type" value="Genomic_DNA"/>
</dbReference>
<protein>
    <submittedName>
        <fullName evidence="2">G2630 protein</fullName>
    </submittedName>
</protein>
<proteinExistence type="predicted"/>
<reference evidence="2 3" key="1">
    <citation type="submission" date="2024-06" db="EMBL/GenBank/DDBJ databases">
        <authorList>
            <person name="Kraege A."/>
            <person name="Thomma B."/>
        </authorList>
    </citation>
    <scope>NUCLEOTIDE SEQUENCE [LARGE SCALE GENOMIC DNA]</scope>
</reference>
<evidence type="ECO:0000256" key="1">
    <source>
        <dbReference type="SAM" id="MobiDB-lite"/>
    </source>
</evidence>
<organism evidence="2 3">
    <name type="scientific">Coccomyxa viridis</name>
    <dbReference type="NCBI Taxonomy" id="1274662"/>
    <lineage>
        <taxon>Eukaryota</taxon>
        <taxon>Viridiplantae</taxon>
        <taxon>Chlorophyta</taxon>
        <taxon>core chlorophytes</taxon>
        <taxon>Trebouxiophyceae</taxon>
        <taxon>Trebouxiophyceae incertae sedis</taxon>
        <taxon>Coccomyxaceae</taxon>
        <taxon>Coccomyxa</taxon>
    </lineage>
</organism>
<evidence type="ECO:0000313" key="3">
    <source>
        <dbReference type="Proteomes" id="UP001497392"/>
    </source>
</evidence>
<evidence type="ECO:0000313" key="2">
    <source>
        <dbReference type="EMBL" id="CAL5220590.1"/>
    </source>
</evidence>
<gene>
    <name evidence="2" type="primary">g2630</name>
    <name evidence="2" type="ORF">VP750_LOCUS2249</name>
</gene>
<accession>A0ABP1FPU2</accession>